<accession>A0AAD4NAU0</accession>
<evidence type="ECO:0000313" key="2">
    <source>
        <dbReference type="Proteomes" id="UP001201812"/>
    </source>
</evidence>
<proteinExistence type="predicted"/>
<evidence type="ECO:0000313" key="1">
    <source>
        <dbReference type="EMBL" id="KAI1718239.1"/>
    </source>
</evidence>
<gene>
    <name evidence="1" type="ORF">DdX_06659</name>
</gene>
<comment type="caution">
    <text evidence="1">The sequence shown here is derived from an EMBL/GenBank/DDBJ whole genome shotgun (WGS) entry which is preliminary data.</text>
</comment>
<reference evidence="1" key="1">
    <citation type="submission" date="2022-01" db="EMBL/GenBank/DDBJ databases">
        <title>Genome Sequence Resource for Two Populations of Ditylenchus destructor, the Migratory Endoparasitic Phytonematode.</title>
        <authorList>
            <person name="Zhang H."/>
            <person name="Lin R."/>
            <person name="Xie B."/>
        </authorList>
    </citation>
    <scope>NUCLEOTIDE SEQUENCE</scope>
    <source>
        <strain evidence="1">BazhouSP</strain>
    </source>
</reference>
<keyword evidence="2" id="KW-1185">Reference proteome</keyword>
<dbReference type="AlphaFoldDB" id="A0AAD4NAU0"/>
<organism evidence="1 2">
    <name type="scientific">Ditylenchus destructor</name>
    <dbReference type="NCBI Taxonomy" id="166010"/>
    <lineage>
        <taxon>Eukaryota</taxon>
        <taxon>Metazoa</taxon>
        <taxon>Ecdysozoa</taxon>
        <taxon>Nematoda</taxon>
        <taxon>Chromadorea</taxon>
        <taxon>Rhabditida</taxon>
        <taxon>Tylenchina</taxon>
        <taxon>Tylenchomorpha</taxon>
        <taxon>Sphaerularioidea</taxon>
        <taxon>Anguinidae</taxon>
        <taxon>Anguininae</taxon>
        <taxon>Ditylenchus</taxon>
    </lineage>
</organism>
<name>A0AAD4NAU0_9BILA</name>
<dbReference type="Proteomes" id="UP001201812">
    <property type="component" value="Unassembled WGS sequence"/>
</dbReference>
<dbReference type="EMBL" id="JAKKPZ010000008">
    <property type="protein sequence ID" value="KAI1718239.1"/>
    <property type="molecule type" value="Genomic_DNA"/>
</dbReference>
<sequence>MPYAPTRNISKLRREKRRNRASDDMVDCQSLADIEFCVDPRIPRRKVNPYDSATDSLLVKQSKRKKRKFKNCPVVRKWSKYSERMYIERSNSEAKDGEQYHIRLGCRSSLCMLSEHSTNTDFDQSILALRDRDQHYNHLERHCSIGYFLLAV</sequence>
<protein>
    <submittedName>
        <fullName evidence="1">Uncharacterized protein</fullName>
    </submittedName>
</protein>